<organism evidence="3 4">
    <name type="scientific">Pseudothermotoga hypogea DSM 11164 = NBRC 106472</name>
    <dbReference type="NCBI Taxonomy" id="1123384"/>
    <lineage>
        <taxon>Bacteria</taxon>
        <taxon>Thermotogati</taxon>
        <taxon>Thermotogota</taxon>
        <taxon>Thermotogae</taxon>
        <taxon>Thermotogales</taxon>
        <taxon>Thermotogaceae</taxon>
        <taxon>Pseudothermotoga</taxon>
    </lineage>
</organism>
<dbReference type="Gene3D" id="3.40.50.720">
    <property type="entry name" value="NAD(P)-binding Rossmann-like Domain"/>
    <property type="match status" value="1"/>
</dbReference>
<reference evidence="3 4" key="1">
    <citation type="submission" date="2014-01" db="EMBL/GenBank/DDBJ databases">
        <title>Genome sequencing of Thermotog hypogea.</title>
        <authorList>
            <person name="Zhang X."/>
            <person name="Alvare G."/>
            <person name="Fristensky B."/>
            <person name="Chen L."/>
            <person name="Suen T."/>
            <person name="Chen Q."/>
            <person name="Ma K."/>
        </authorList>
    </citation>
    <scope>NUCLEOTIDE SEQUENCE [LARGE SCALE GENOMIC DNA]</scope>
    <source>
        <strain evidence="3 4">DSM 11164</strain>
    </source>
</reference>
<dbReference type="Pfam" id="PF07755">
    <property type="entry name" value="DUF1611"/>
    <property type="match status" value="1"/>
</dbReference>
<dbReference type="Gene3D" id="3.40.50.300">
    <property type="entry name" value="P-loop containing nucleotide triphosphate hydrolases"/>
    <property type="match status" value="1"/>
</dbReference>
<dbReference type="PATRIC" id="fig|1123384.7.peg.2053"/>
<dbReference type="PIRSF" id="PIRSF026760">
    <property type="entry name" value="UCP026760"/>
    <property type="match status" value="1"/>
</dbReference>
<dbReference type="Proteomes" id="UP000077469">
    <property type="component" value="Chromosome"/>
</dbReference>
<dbReference type="PaxDb" id="1123384-AJ81_10230"/>
<protein>
    <recommendedName>
        <fullName evidence="5">EBNA-1 nuclear protein</fullName>
    </recommendedName>
</protein>
<sequence>MRISDYFEAGTPAALLAWGQLDSTLAKTTHGLLRHSKILKPVCVVAEHAGKRASDFVKPIRYDVPIVDNLKDAARLGAKVLIIGIASVGGYLPPIMVQHVLDAINLGMDILSGLHMKLSEIEPFKSAAKTAKVRIIDVRHYNGELSIFRGDIFKSNTLRVAVLGTDCATGKRTTAVQLYEFALKRGLPAAFLATGQTGIMLGADEGVAIDALPADFIPGVIEKLILKLESEGKKLIFIEGQGALRHPAYGQVTLGLIYGSMPQMSVFVHDPSRKHFEYFEGIDMKPDVDAEITLVQKFVATKVLGISCLDENFKHEVYPVFNPFDDSQIEKIFERMGAML</sequence>
<proteinExistence type="predicted"/>
<accession>A0A0X1KT38</accession>
<feature type="domain" description="D-glutamate N-acetyltransferase-like C-terminal" evidence="1">
    <location>
        <begin position="147"/>
        <end position="312"/>
    </location>
</feature>
<evidence type="ECO:0000259" key="2">
    <source>
        <dbReference type="Pfam" id="PF17396"/>
    </source>
</evidence>
<feature type="domain" description="D-glutamate N-acetyltransferase-like N-terminal" evidence="2">
    <location>
        <begin position="47"/>
        <end position="140"/>
    </location>
</feature>
<dbReference type="OrthoDB" id="9778498at2"/>
<dbReference type="AlphaFoldDB" id="A0A0X1KT38"/>
<name>A0A0X1KT38_9THEM</name>
<dbReference type="InterPro" id="IPR035402">
    <property type="entry name" value="DgcN-like_N"/>
</dbReference>
<dbReference type="SUPFAM" id="SSF52540">
    <property type="entry name" value="P-loop containing nucleoside triphosphate hydrolases"/>
    <property type="match status" value="1"/>
</dbReference>
<evidence type="ECO:0008006" key="5">
    <source>
        <dbReference type="Google" id="ProtNLM"/>
    </source>
</evidence>
<dbReference type="PANTHER" id="PTHR40690:SF1">
    <property type="entry name" value="DUF1611 DOMAIN-CONTAINING PROTEIN"/>
    <property type="match status" value="1"/>
</dbReference>
<dbReference type="Pfam" id="PF17396">
    <property type="entry name" value="DUF1611_N"/>
    <property type="match status" value="1"/>
</dbReference>
<evidence type="ECO:0000313" key="3">
    <source>
        <dbReference type="EMBL" id="AJC74488.1"/>
    </source>
</evidence>
<dbReference type="KEGG" id="phy:AJ81_10230"/>
<dbReference type="InterPro" id="IPR011669">
    <property type="entry name" value="DgcN-like"/>
</dbReference>
<evidence type="ECO:0000313" key="4">
    <source>
        <dbReference type="Proteomes" id="UP000077469"/>
    </source>
</evidence>
<gene>
    <name evidence="3" type="ORF">AJ81_10230</name>
</gene>
<dbReference type="RefSeq" id="WP_031502667.1">
    <property type="nucleotide sequence ID" value="NC_022795.1"/>
</dbReference>
<dbReference type="EMBL" id="CP007141">
    <property type="protein sequence ID" value="AJC74488.1"/>
    <property type="molecule type" value="Genomic_DNA"/>
</dbReference>
<dbReference type="InterPro" id="IPR027417">
    <property type="entry name" value="P-loop_NTPase"/>
</dbReference>
<dbReference type="STRING" id="1123384.AJ81_10230"/>
<dbReference type="PANTHER" id="PTHR40690">
    <property type="entry name" value="GLL3100 PROTEIN"/>
    <property type="match status" value="1"/>
</dbReference>
<evidence type="ECO:0000259" key="1">
    <source>
        <dbReference type="Pfam" id="PF07755"/>
    </source>
</evidence>
<dbReference type="InterPro" id="IPR035086">
    <property type="entry name" value="DgcN-like_C"/>
</dbReference>
<keyword evidence="4" id="KW-1185">Reference proteome</keyword>